<gene>
    <name evidence="6" type="ORF">GCM10007971_12220</name>
</gene>
<dbReference type="EMBL" id="BMOS01000006">
    <property type="protein sequence ID" value="GGN54465.1"/>
    <property type="molecule type" value="Genomic_DNA"/>
</dbReference>
<evidence type="ECO:0000256" key="4">
    <source>
        <dbReference type="ARBA" id="ARBA00022840"/>
    </source>
</evidence>
<evidence type="ECO:0000256" key="1">
    <source>
        <dbReference type="ARBA" id="ARBA00005417"/>
    </source>
</evidence>
<keyword evidence="4 6" id="KW-0067">ATP-binding</keyword>
<accession>A0A917XV01</accession>
<dbReference type="PANTHER" id="PTHR42798:SF7">
    <property type="entry name" value="ALPHA-D-RIBOSE 1-METHYLPHOSPHONATE 5-TRIPHOSPHATE SYNTHASE SUBUNIT PHNL"/>
    <property type="match status" value="1"/>
</dbReference>
<keyword evidence="3" id="KW-0547">Nucleotide-binding</keyword>
<sequence length="270" mass="30564">MSGQNPLKKLMNNIPVPQQKLKEVLRVEGLNKVFDRSSHRIQALREVDLTLYEGEMVAIMGTSGSGKSTLLNMLSAIDAPTSGKMFVFGEHANIHQEPQATIYRRDHIGFVFQSFELLEDLDVMDNIAMPLILKGLTHYEIELRVEEALDQVGMKKWRKHLPTELSGGQQQRVAIARALVAKPSILLADEPTGSLDFNTTNDILNLLVQLNKDLQQTMVIVTHDAYVASYADRVLFFHDGQIIDVYTNEKDENDLDKILEKFKYVARGER</sequence>
<protein>
    <submittedName>
        <fullName evidence="6">ABC transporter ATP-binding protein</fullName>
    </submittedName>
</protein>
<keyword evidence="2" id="KW-0813">Transport</keyword>
<reference evidence="6" key="1">
    <citation type="journal article" date="2014" name="Int. J. Syst. Evol. Microbiol.">
        <title>Complete genome sequence of Corynebacterium casei LMG S-19264T (=DSM 44701T), isolated from a smear-ripened cheese.</title>
        <authorList>
            <consortium name="US DOE Joint Genome Institute (JGI-PGF)"/>
            <person name="Walter F."/>
            <person name="Albersmeier A."/>
            <person name="Kalinowski J."/>
            <person name="Ruckert C."/>
        </authorList>
    </citation>
    <scope>NUCLEOTIDE SEQUENCE</scope>
    <source>
        <strain evidence="6">JCM 17251</strain>
    </source>
</reference>
<evidence type="ECO:0000256" key="2">
    <source>
        <dbReference type="ARBA" id="ARBA00022448"/>
    </source>
</evidence>
<dbReference type="PROSITE" id="PS00211">
    <property type="entry name" value="ABC_TRANSPORTER_1"/>
    <property type="match status" value="1"/>
</dbReference>
<dbReference type="GO" id="GO:0022857">
    <property type="term" value="F:transmembrane transporter activity"/>
    <property type="evidence" value="ECO:0007669"/>
    <property type="project" value="UniProtKB-ARBA"/>
</dbReference>
<dbReference type="SMART" id="SM00382">
    <property type="entry name" value="AAA"/>
    <property type="match status" value="1"/>
</dbReference>
<dbReference type="Proteomes" id="UP000624041">
    <property type="component" value="Unassembled WGS sequence"/>
</dbReference>
<dbReference type="InterPro" id="IPR003593">
    <property type="entry name" value="AAA+_ATPase"/>
</dbReference>
<dbReference type="InterPro" id="IPR017911">
    <property type="entry name" value="MacB-like_ATP-bd"/>
</dbReference>
<dbReference type="Gene3D" id="3.40.50.300">
    <property type="entry name" value="P-loop containing nucleotide triphosphate hydrolases"/>
    <property type="match status" value="1"/>
</dbReference>
<dbReference type="GO" id="GO:0098796">
    <property type="term" value="C:membrane protein complex"/>
    <property type="evidence" value="ECO:0007669"/>
    <property type="project" value="UniProtKB-ARBA"/>
</dbReference>
<dbReference type="AlphaFoldDB" id="A0A917XV01"/>
<dbReference type="PROSITE" id="PS50893">
    <property type="entry name" value="ABC_TRANSPORTER_2"/>
    <property type="match status" value="1"/>
</dbReference>
<evidence type="ECO:0000259" key="5">
    <source>
        <dbReference type="PROSITE" id="PS50893"/>
    </source>
</evidence>
<dbReference type="SUPFAM" id="SSF52540">
    <property type="entry name" value="P-loop containing nucleoside triphosphate hydrolases"/>
    <property type="match status" value="1"/>
</dbReference>
<dbReference type="CDD" id="cd03255">
    <property type="entry name" value="ABC_MJ0796_LolCDE_FtsE"/>
    <property type="match status" value="1"/>
</dbReference>
<reference evidence="6" key="2">
    <citation type="submission" date="2020-09" db="EMBL/GenBank/DDBJ databases">
        <authorList>
            <person name="Sun Q."/>
            <person name="Ohkuma M."/>
        </authorList>
    </citation>
    <scope>NUCLEOTIDE SEQUENCE</scope>
    <source>
        <strain evidence="6">JCM 17251</strain>
    </source>
</reference>
<evidence type="ECO:0000313" key="7">
    <source>
        <dbReference type="Proteomes" id="UP000624041"/>
    </source>
</evidence>
<evidence type="ECO:0000313" key="6">
    <source>
        <dbReference type="EMBL" id="GGN54465.1"/>
    </source>
</evidence>
<feature type="domain" description="ABC transporter" evidence="5">
    <location>
        <begin position="25"/>
        <end position="264"/>
    </location>
</feature>
<dbReference type="PANTHER" id="PTHR42798">
    <property type="entry name" value="LIPOPROTEIN-RELEASING SYSTEM ATP-BINDING PROTEIN LOLD"/>
    <property type="match status" value="1"/>
</dbReference>
<dbReference type="FunFam" id="3.40.50.300:FF:000032">
    <property type="entry name" value="Export ABC transporter ATP-binding protein"/>
    <property type="match status" value="1"/>
</dbReference>
<dbReference type="InterPro" id="IPR027417">
    <property type="entry name" value="P-loop_NTPase"/>
</dbReference>
<proteinExistence type="inferred from homology"/>
<dbReference type="InterPro" id="IPR003439">
    <property type="entry name" value="ABC_transporter-like_ATP-bd"/>
</dbReference>
<evidence type="ECO:0000256" key="3">
    <source>
        <dbReference type="ARBA" id="ARBA00022741"/>
    </source>
</evidence>
<keyword evidence="7" id="KW-1185">Reference proteome</keyword>
<dbReference type="InterPro" id="IPR017871">
    <property type="entry name" value="ABC_transporter-like_CS"/>
</dbReference>
<organism evidence="6 7">
    <name type="scientific">Oceanobacillus indicireducens</name>
    <dbReference type="NCBI Taxonomy" id="1004261"/>
    <lineage>
        <taxon>Bacteria</taxon>
        <taxon>Bacillati</taxon>
        <taxon>Bacillota</taxon>
        <taxon>Bacilli</taxon>
        <taxon>Bacillales</taxon>
        <taxon>Bacillaceae</taxon>
        <taxon>Oceanobacillus</taxon>
    </lineage>
</organism>
<dbReference type="GO" id="GO:0016887">
    <property type="term" value="F:ATP hydrolysis activity"/>
    <property type="evidence" value="ECO:0007669"/>
    <property type="project" value="InterPro"/>
</dbReference>
<dbReference type="Pfam" id="PF00005">
    <property type="entry name" value="ABC_tran"/>
    <property type="match status" value="1"/>
</dbReference>
<comment type="similarity">
    <text evidence="1">Belongs to the ABC transporter superfamily.</text>
</comment>
<name>A0A917XV01_9BACI</name>
<dbReference type="GO" id="GO:0005524">
    <property type="term" value="F:ATP binding"/>
    <property type="evidence" value="ECO:0007669"/>
    <property type="project" value="UniProtKB-KW"/>
</dbReference>
<comment type="caution">
    <text evidence="6">The sequence shown here is derived from an EMBL/GenBank/DDBJ whole genome shotgun (WGS) entry which is preliminary data.</text>
</comment>